<organism evidence="3 4">
    <name type="scientific">Yinghuangia aomiensis</name>
    <dbReference type="NCBI Taxonomy" id="676205"/>
    <lineage>
        <taxon>Bacteria</taxon>
        <taxon>Bacillati</taxon>
        <taxon>Actinomycetota</taxon>
        <taxon>Actinomycetes</taxon>
        <taxon>Kitasatosporales</taxon>
        <taxon>Streptomycetaceae</taxon>
        <taxon>Yinghuangia</taxon>
    </lineage>
</organism>
<evidence type="ECO:0000259" key="2">
    <source>
        <dbReference type="Pfam" id="PF01593"/>
    </source>
</evidence>
<sequence length="555" mass="58855">MLPKPPAPQSPAPLRVTTRLGTPSRLRAAFSLRTEARRRGMPTAELAGQMAENTGREAEPGGSDRTLNRRQLLTTAGALAAASAIPGGLLSPSRANAATAPRVVVVGAGLAGLRAAHQLWTGPKHIAATVYEADTSHIGGRCWSLRGFFNNGQVHEHGGSFISSSDSQILALAQRFHVDTELANAGLLPDGDFLAWVNNAPYNTFDADLGAYIDAIGASYQAMGSPRYNNYTAEALRLDRMSCLDYMAEIGIDSRSPLGQLMQTFQLQGGGEPADSSAVGLVGFWGSGAFGGDTFDELYHFKGGNDQIVSGMVGELPPGTVKQGYELVAVKRNTNGSYTCTFNRSGSLVDVVADHLILALPFRMLRNVDLSCAGLTPRKTTAIAQQGMGHNAKLVLQLGHKTWPAAGSNGVTNTGPDGYQSAWDGSVDLGATGSPALLVNFPGGNTARYRYTGAAHGPAPSADINFFLNQIENLLPGTRAAWNGKAYEDHWSVDPWHYGAYHYYRIGQYTAFSGYEGVQEGRIHFAGEHTDVDNATLNSAVASGERAATEVAAQI</sequence>
<dbReference type="SUPFAM" id="SSF51905">
    <property type="entry name" value="FAD/NAD(P)-binding domain"/>
    <property type="match status" value="1"/>
</dbReference>
<feature type="domain" description="Amine oxidase" evidence="2">
    <location>
        <begin position="110"/>
        <end position="551"/>
    </location>
</feature>
<proteinExistence type="predicted"/>
<feature type="region of interest" description="Disordered" evidence="1">
    <location>
        <begin position="39"/>
        <end position="66"/>
    </location>
</feature>
<accession>A0ABP9HBB2</accession>
<dbReference type="RefSeq" id="WP_345676315.1">
    <property type="nucleotide sequence ID" value="NZ_BAABHS010000010.1"/>
</dbReference>
<dbReference type="InterPro" id="IPR036188">
    <property type="entry name" value="FAD/NAD-bd_sf"/>
</dbReference>
<evidence type="ECO:0000313" key="4">
    <source>
        <dbReference type="Proteomes" id="UP001500466"/>
    </source>
</evidence>
<evidence type="ECO:0000313" key="3">
    <source>
        <dbReference type="EMBL" id="GAA4966443.1"/>
    </source>
</evidence>
<dbReference type="PANTHER" id="PTHR10742">
    <property type="entry name" value="FLAVIN MONOAMINE OXIDASE"/>
    <property type="match status" value="1"/>
</dbReference>
<feature type="compositionally biased region" description="Pro residues" evidence="1">
    <location>
        <begin position="1"/>
        <end position="11"/>
    </location>
</feature>
<feature type="region of interest" description="Disordered" evidence="1">
    <location>
        <begin position="1"/>
        <end position="20"/>
    </location>
</feature>
<dbReference type="Gene3D" id="3.90.660.10">
    <property type="match status" value="1"/>
</dbReference>
<dbReference type="SUPFAM" id="SSF54373">
    <property type="entry name" value="FAD-linked reductases, C-terminal domain"/>
    <property type="match status" value="1"/>
</dbReference>
<dbReference type="PANTHER" id="PTHR10742:SF410">
    <property type="entry name" value="LYSINE-SPECIFIC HISTONE DEMETHYLASE 2"/>
    <property type="match status" value="1"/>
</dbReference>
<dbReference type="Gene3D" id="1.10.405.10">
    <property type="entry name" value="Guanine Nucleotide Dissociation Inhibitor, domain 1"/>
    <property type="match status" value="1"/>
</dbReference>
<keyword evidence="4" id="KW-1185">Reference proteome</keyword>
<reference evidence="4" key="1">
    <citation type="journal article" date="2019" name="Int. J. Syst. Evol. Microbiol.">
        <title>The Global Catalogue of Microorganisms (GCM) 10K type strain sequencing project: providing services to taxonomists for standard genome sequencing and annotation.</title>
        <authorList>
            <consortium name="The Broad Institute Genomics Platform"/>
            <consortium name="The Broad Institute Genome Sequencing Center for Infectious Disease"/>
            <person name="Wu L."/>
            <person name="Ma J."/>
        </authorList>
    </citation>
    <scope>NUCLEOTIDE SEQUENCE [LARGE SCALE GENOMIC DNA]</scope>
    <source>
        <strain evidence="4">JCM 17986</strain>
    </source>
</reference>
<dbReference type="Gene3D" id="3.50.50.60">
    <property type="entry name" value="FAD/NAD(P)-binding domain"/>
    <property type="match status" value="1"/>
</dbReference>
<dbReference type="InterPro" id="IPR002937">
    <property type="entry name" value="Amino_oxidase"/>
</dbReference>
<protein>
    <recommendedName>
        <fullName evidence="2">Amine oxidase domain-containing protein</fullName>
    </recommendedName>
</protein>
<dbReference type="Pfam" id="PF01593">
    <property type="entry name" value="Amino_oxidase"/>
    <property type="match status" value="1"/>
</dbReference>
<gene>
    <name evidence="3" type="ORF">GCM10023205_33860</name>
</gene>
<comment type="caution">
    <text evidence="3">The sequence shown here is derived from an EMBL/GenBank/DDBJ whole genome shotgun (WGS) entry which is preliminary data.</text>
</comment>
<dbReference type="PROSITE" id="PS51318">
    <property type="entry name" value="TAT"/>
    <property type="match status" value="1"/>
</dbReference>
<dbReference type="EMBL" id="BAABHS010000010">
    <property type="protein sequence ID" value="GAA4966443.1"/>
    <property type="molecule type" value="Genomic_DNA"/>
</dbReference>
<evidence type="ECO:0000256" key="1">
    <source>
        <dbReference type="SAM" id="MobiDB-lite"/>
    </source>
</evidence>
<dbReference type="InterPro" id="IPR006311">
    <property type="entry name" value="TAT_signal"/>
</dbReference>
<name>A0ABP9HBB2_9ACTN</name>
<dbReference type="InterPro" id="IPR050281">
    <property type="entry name" value="Flavin_monoamine_oxidase"/>
</dbReference>
<dbReference type="Proteomes" id="UP001500466">
    <property type="component" value="Unassembled WGS sequence"/>
</dbReference>